<keyword evidence="1" id="KW-1133">Transmembrane helix</keyword>
<keyword evidence="3" id="KW-1185">Reference proteome</keyword>
<evidence type="ECO:0000256" key="1">
    <source>
        <dbReference type="SAM" id="Phobius"/>
    </source>
</evidence>
<evidence type="ECO:0000313" key="3">
    <source>
        <dbReference type="Proteomes" id="UP001189429"/>
    </source>
</evidence>
<organism evidence="2 3">
    <name type="scientific">Prorocentrum cordatum</name>
    <dbReference type="NCBI Taxonomy" id="2364126"/>
    <lineage>
        <taxon>Eukaryota</taxon>
        <taxon>Sar</taxon>
        <taxon>Alveolata</taxon>
        <taxon>Dinophyceae</taxon>
        <taxon>Prorocentrales</taxon>
        <taxon>Prorocentraceae</taxon>
        <taxon>Prorocentrum</taxon>
    </lineage>
</organism>
<name>A0ABN9V165_9DINO</name>
<dbReference type="EMBL" id="CAUYUJ010016516">
    <property type="protein sequence ID" value="CAK0866208.1"/>
    <property type="molecule type" value="Genomic_DNA"/>
</dbReference>
<keyword evidence="1" id="KW-0812">Transmembrane</keyword>
<sequence>MARGGVPPPSGAGPPRVAERRGAWRAAAGRRALGWCCLLGLLRCGSGWSRSVWRGPSFCGQPAADHLRPRAGRPAARQPHVAMGAKKFYRALTKIKVRIAPDVSSPSLADSDSNKLRSGEWVGAMDEGKVFEVSEERAGLAGQVFLKLANQEGWVFTRGVAGRWSGQEVALQVREGLERDAEAEAFVQGVERQTFRNDTEIGLFALGMAILVTWIVGTVVIELNSSD</sequence>
<evidence type="ECO:0000313" key="2">
    <source>
        <dbReference type="EMBL" id="CAK0866208.1"/>
    </source>
</evidence>
<protein>
    <submittedName>
        <fullName evidence="2">Uncharacterized protein</fullName>
    </submittedName>
</protein>
<feature type="transmembrane region" description="Helical" evidence="1">
    <location>
        <begin position="201"/>
        <end position="221"/>
    </location>
</feature>
<proteinExistence type="predicted"/>
<dbReference type="Proteomes" id="UP001189429">
    <property type="component" value="Unassembled WGS sequence"/>
</dbReference>
<accession>A0ABN9V165</accession>
<keyword evidence="1" id="KW-0472">Membrane</keyword>
<reference evidence="2" key="1">
    <citation type="submission" date="2023-10" db="EMBL/GenBank/DDBJ databases">
        <authorList>
            <person name="Chen Y."/>
            <person name="Shah S."/>
            <person name="Dougan E. K."/>
            <person name="Thang M."/>
            <person name="Chan C."/>
        </authorList>
    </citation>
    <scope>NUCLEOTIDE SEQUENCE [LARGE SCALE GENOMIC DNA]</scope>
</reference>
<comment type="caution">
    <text evidence="2">The sequence shown here is derived from an EMBL/GenBank/DDBJ whole genome shotgun (WGS) entry which is preliminary data.</text>
</comment>
<gene>
    <name evidence="2" type="ORF">PCOR1329_LOCUS53459</name>
</gene>